<dbReference type="GO" id="GO:0015031">
    <property type="term" value="P:protein transport"/>
    <property type="evidence" value="ECO:0007669"/>
    <property type="project" value="UniProtKB-KW"/>
</dbReference>
<feature type="transmembrane region" description="Helical" evidence="12">
    <location>
        <begin position="178"/>
        <end position="197"/>
    </location>
</feature>
<feature type="transmembrane region" description="Helical" evidence="12">
    <location>
        <begin position="139"/>
        <end position="158"/>
    </location>
</feature>
<dbReference type="PANTHER" id="PTHR43386:SF2">
    <property type="entry name" value="OLIGOPEPTIDE TRANSPORT SYSTEM PERMEASE PROTEIN OPPC"/>
    <property type="match status" value="1"/>
</dbReference>
<dbReference type="Pfam" id="PF00528">
    <property type="entry name" value="BPD_transp_1"/>
    <property type="match status" value="1"/>
</dbReference>
<dbReference type="InterPro" id="IPR050366">
    <property type="entry name" value="BP-dependent_transpt_permease"/>
</dbReference>
<feature type="transmembrane region" description="Helical" evidence="12">
    <location>
        <begin position="291"/>
        <end position="310"/>
    </location>
</feature>
<feature type="transmembrane region" description="Helical" evidence="12">
    <location>
        <begin position="35"/>
        <end position="57"/>
    </location>
</feature>
<evidence type="ECO:0000259" key="13">
    <source>
        <dbReference type="PROSITE" id="PS50928"/>
    </source>
</evidence>
<feature type="domain" description="ABC transmembrane type-1" evidence="13">
    <location>
        <begin position="97"/>
        <end position="310"/>
    </location>
</feature>
<evidence type="ECO:0000313" key="15">
    <source>
        <dbReference type="Proteomes" id="UP000475117"/>
    </source>
</evidence>
<dbReference type="InterPro" id="IPR000515">
    <property type="entry name" value="MetI-like"/>
</dbReference>
<evidence type="ECO:0000256" key="11">
    <source>
        <dbReference type="ARBA" id="ARBA00072251"/>
    </source>
</evidence>
<dbReference type="GO" id="GO:0005886">
    <property type="term" value="C:plasma membrane"/>
    <property type="evidence" value="ECO:0007669"/>
    <property type="project" value="UniProtKB-SubCell"/>
</dbReference>
<proteinExistence type="inferred from homology"/>
<feature type="transmembrane region" description="Helical" evidence="12">
    <location>
        <begin position="242"/>
        <end position="265"/>
    </location>
</feature>
<keyword evidence="9 12" id="KW-0472">Membrane</keyword>
<evidence type="ECO:0000256" key="8">
    <source>
        <dbReference type="ARBA" id="ARBA00022989"/>
    </source>
</evidence>
<dbReference type="EMBL" id="CP066776">
    <property type="protein sequence ID" value="QQL44751.1"/>
    <property type="molecule type" value="Genomic_DNA"/>
</dbReference>
<evidence type="ECO:0000256" key="7">
    <source>
        <dbReference type="ARBA" id="ARBA00022927"/>
    </source>
</evidence>
<keyword evidence="15" id="KW-1185">Reference proteome</keyword>
<dbReference type="RefSeq" id="WP_164365152.1">
    <property type="nucleotide sequence ID" value="NZ_CP066776.1"/>
</dbReference>
<dbReference type="SUPFAM" id="SSF161098">
    <property type="entry name" value="MetI-like"/>
    <property type="match status" value="1"/>
</dbReference>
<dbReference type="Pfam" id="PF12911">
    <property type="entry name" value="OppC_N"/>
    <property type="match status" value="1"/>
</dbReference>
<dbReference type="GO" id="GO:0015833">
    <property type="term" value="P:peptide transport"/>
    <property type="evidence" value="ECO:0007669"/>
    <property type="project" value="UniProtKB-KW"/>
</dbReference>
<keyword evidence="3" id="KW-1003">Cell membrane</keyword>
<evidence type="ECO:0000256" key="6">
    <source>
        <dbReference type="ARBA" id="ARBA00022856"/>
    </source>
</evidence>
<evidence type="ECO:0000256" key="12">
    <source>
        <dbReference type="RuleBase" id="RU363032"/>
    </source>
</evidence>
<comment type="similarity">
    <text evidence="10">Belongs to the binding-protein-dependent transport system permease family. OppBC subfamily.</text>
</comment>
<evidence type="ECO:0000256" key="3">
    <source>
        <dbReference type="ARBA" id="ARBA00022475"/>
    </source>
</evidence>
<dbReference type="Gene3D" id="1.10.3720.10">
    <property type="entry name" value="MetI-like"/>
    <property type="match status" value="1"/>
</dbReference>
<sequence length="324" mass="35475">MSTSDSSNAPSTNEPIEQGSSLWHDAWLRLRKNHIAVVSAVLLVVIFAACYLLPLLMDLPDPNAINLDNRSAGPGAEHWLGTDHLGRDLFSRILDGGQISLLVALATTLVSTTIGVLYGSIAGYAGGRTDAWMMRWVDVLYALPFLVLVILFSLWVSTYTGKMTDFFTDLLKADRQSVYRFTSLVPLFIAIGAIGWLNMARIVRAQVQGLRKQEFVEAARSLGLSNSRILFRHILPNTLGPVIVYTTLTVPGIMLFEAILSFLGLGVQPPNSSWGILIKEGADRMEVNSNLLLYPSIVFSLTLLALNFLGDGLRDALDPKSAKD</sequence>
<evidence type="ECO:0000256" key="2">
    <source>
        <dbReference type="ARBA" id="ARBA00022448"/>
    </source>
</evidence>
<dbReference type="GO" id="GO:0055085">
    <property type="term" value="P:transmembrane transport"/>
    <property type="evidence" value="ECO:0007669"/>
    <property type="project" value="InterPro"/>
</dbReference>
<evidence type="ECO:0000313" key="14">
    <source>
        <dbReference type="EMBL" id="QQL44751.1"/>
    </source>
</evidence>
<keyword evidence="2 12" id="KW-0813">Transport</keyword>
<accession>A0A6B3LE28</accession>
<keyword evidence="4" id="KW-0997">Cell inner membrane</keyword>
<evidence type="ECO:0000256" key="4">
    <source>
        <dbReference type="ARBA" id="ARBA00022519"/>
    </source>
</evidence>
<name>A0A6B3LE28_9BACT</name>
<dbReference type="AlphaFoldDB" id="A0A6B3LE28"/>
<evidence type="ECO:0000256" key="5">
    <source>
        <dbReference type="ARBA" id="ARBA00022692"/>
    </source>
</evidence>
<evidence type="ECO:0000256" key="10">
    <source>
        <dbReference type="ARBA" id="ARBA00024202"/>
    </source>
</evidence>
<dbReference type="InterPro" id="IPR035906">
    <property type="entry name" value="MetI-like_sf"/>
</dbReference>
<dbReference type="PROSITE" id="PS50928">
    <property type="entry name" value="ABC_TM1"/>
    <property type="match status" value="1"/>
</dbReference>
<comment type="subcellular location">
    <subcellularLocation>
        <location evidence="1">Cell inner membrane</location>
        <topology evidence="1">Multi-pass membrane protein</topology>
    </subcellularLocation>
    <subcellularLocation>
        <location evidence="12">Cell membrane</location>
        <topology evidence="12">Multi-pass membrane protein</topology>
    </subcellularLocation>
</comment>
<dbReference type="InterPro" id="IPR025966">
    <property type="entry name" value="OppC_N"/>
</dbReference>
<organism evidence="14 15">
    <name type="scientific">Sulfuriroseicoccus oceanibius</name>
    <dbReference type="NCBI Taxonomy" id="2707525"/>
    <lineage>
        <taxon>Bacteria</taxon>
        <taxon>Pseudomonadati</taxon>
        <taxon>Verrucomicrobiota</taxon>
        <taxon>Verrucomicrobiia</taxon>
        <taxon>Verrucomicrobiales</taxon>
        <taxon>Verrucomicrobiaceae</taxon>
        <taxon>Sulfuriroseicoccus</taxon>
    </lineage>
</organism>
<keyword evidence="8 12" id="KW-1133">Transmembrane helix</keyword>
<evidence type="ECO:0000256" key="9">
    <source>
        <dbReference type="ARBA" id="ARBA00023136"/>
    </source>
</evidence>
<keyword evidence="7" id="KW-0653">Protein transport</keyword>
<dbReference type="PANTHER" id="PTHR43386">
    <property type="entry name" value="OLIGOPEPTIDE TRANSPORT SYSTEM PERMEASE PROTEIN APPC"/>
    <property type="match status" value="1"/>
</dbReference>
<protein>
    <recommendedName>
        <fullName evidence="11">Oligopeptide transport system permease protein OppC</fullName>
    </recommendedName>
</protein>
<evidence type="ECO:0000256" key="1">
    <source>
        <dbReference type="ARBA" id="ARBA00004429"/>
    </source>
</evidence>
<dbReference type="Proteomes" id="UP000475117">
    <property type="component" value="Chromosome"/>
</dbReference>
<gene>
    <name evidence="14" type="ORF">G3M56_012855</name>
</gene>
<reference evidence="14 15" key="1">
    <citation type="submission" date="2020-12" db="EMBL/GenBank/DDBJ databases">
        <title>Sulforoseuscoccus oceanibium gen. nov., sp. nov., a representative of the phylum Verrucomicrobia with special cytoplasmic membrane, and proposal of Sulforoseuscoccusaceae fam. nov.</title>
        <authorList>
            <person name="Xi F."/>
        </authorList>
    </citation>
    <scope>NUCLEOTIDE SEQUENCE [LARGE SCALE GENOMIC DNA]</scope>
    <source>
        <strain evidence="14 15">T37</strain>
    </source>
</reference>
<dbReference type="KEGG" id="soa:G3M56_012855"/>
<feature type="transmembrane region" description="Helical" evidence="12">
    <location>
        <begin position="99"/>
        <end position="127"/>
    </location>
</feature>
<dbReference type="CDD" id="cd06261">
    <property type="entry name" value="TM_PBP2"/>
    <property type="match status" value="1"/>
</dbReference>
<keyword evidence="5 12" id="KW-0812">Transmembrane</keyword>
<keyword evidence="6" id="KW-0571">Peptide transport</keyword>